<accession>A0ABP7V2C2</accession>
<reference evidence="3" key="1">
    <citation type="journal article" date="2019" name="Int. J. Syst. Evol. Microbiol.">
        <title>The Global Catalogue of Microorganisms (GCM) 10K type strain sequencing project: providing services to taxonomists for standard genome sequencing and annotation.</title>
        <authorList>
            <consortium name="The Broad Institute Genomics Platform"/>
            <consortium name="The Broad Institute Genome Sequencing Center for Infectious Disease"/>
            <person name="Wu L."/>
            <person name="Ma J."/>
        </authorList>
    </citation>
    <scope>NUCLEOTIDE SEQUENCE [LARGE SCALE GENOMIC DNA]</scope>
    <source>
        <strain evidence="3">JCM 17068</strain>
    </source>
</reference>
<evidence type="ECO:0000313" key="2">
    <source>
        <dbReference type="EMBL" id="GAA4057768.1"/>
    </source>
</evidence>
<keyword evidence="1" id="KW-0472">Membrane</keyword>
<name>A0ABP7V2C2_9FLAO</name>
<dbReference type="EMBL" id="BAABCS010000021">
    <property type="protein sequence ID" value="GAA4057768.1"/>
    <property type="molecule type" value="Genomic_DNA"/>
</dbReference>
<evidence type="ECO:0000256" key="1">
    <source>
        <dbReference type="SAM" id="Phobius"/>
    </source>
</evidence>
<sequence length="99" mass="11781">MNNMKKLNLLKLNIELFLRWIALLYGYVFSFFALFQIIWIYTANNVYDKLKISIPDYGSLGIIIFIVKIFLPILISIFFLVATRNFKEIKKLIEENKKL</sequence>
<dbReference type="Proteomes" id="UP001500426">
    <property type="component" value="Unassembled WGS sequence"/>
</dbReference>
<evidence type="ECO:0008006" key="4">
    <source>
        <dbReference type="Google" id="ProtNLM"/>
    </source>
</evidence>
<feature type="transmembrane region" description="Helical" evidence="1">
    <location>
        <begin position="62"/>
        <end position="82"/>
    </location>
</feature>
<gene>
    <name evidence="2" type="ORF">GCM10022388_25640</name>
</gene>
<keyword evidence="3" id="KW-1185">Reference proteome</keyword>
<keyword evidence="1" id="KW-1133">Transmembrane helix</keyword>
<keyword evidence="1" id="KW-0812">Transmembrane</keyword>
<proteinExistence type="predicted"/>
<feature type="transmembrane region" description="Helical" evidence="1">
    <location>
        <begin position="20"/>
        <end position="42"/>
    </location>
</feature>
<protein>
    <recommendedName>
        <fullName evidence="4">DUF4282 domain-containing protein</fullName>
    </recommendedName>
</protein>
<comment type="caution">
    <text evidence="2">The sequence shown here is derived from an EMBL/GenBank/DDBJ whole genome shotgun (WGS) entry which is preliminary data.</text>
</comment>
<organism evidence="2 3">
    <name type="scientific">Flavobacterium chungnamense</name>
    <dbReference type="NCBI Taxonomy" id="706182"/>
    <lineage>
        <taxon>Bacteria</taxon>
        <taxon>Pseudomonadati</taxon>
        <taxon>Bacteroidota</taxon>
        <taxon>Flavobacteriia</taxon>
        <taxon>Flavobacteriales</taxon>
        <taxon>Flavobacteriaceae</taxon>
        <taxon>Flavobacterium</taxon>
    </lineage>
</organism>
<evidence type="ECO:0000313" key="3">
    <source>
        <dbReference type="Proteomes" id="UP001500426"/>
    </source>
</evidence>